<dbReference type="OrthoDB" id="5396669at2"/>
<evidence type="ECO:0000313" key="2">
    <source>
        <dbReference type="EMBL" id="ORJ54970.1"/>
    </source>
</evidence>
<dbReference type="Proteomes" id="UP000193136">
    <property type="component" value="Unassembled WGS sequence"/>
</dbReference>
<dbReference type="AlphaFoldDB" id="A0A1X0XQ64"/>
<gene>
    <name evidence="2" type="ORF">B5V00_15415</name>
</gene>
<dbReference type="RefSeq" id="WP_085011700.1">
    <property type="nucleotide sequence ID" value="NZ_NAAD01000029.1"/>
</dbReference>
<dbReference type="PROSITE" id="PS51257">
    <property type="entry name" value="PROKAR_LIPOPROTEIN"/>
    <property type="match status" value="1"/>
</dbReference>
<feature type="signal peptide" evidence="1">
    <location>
        <begin position="1"/>
        <end position="22"/>
    </location>
</feature>
<dbReference type="STRING" id="1969733.B5V00_15415"/>
<dbReference type="EMBL" id="NAAD01000029">
    <property type="protein sequence ID" value="ORJ54970.1"/>
    <property type="molecule type" value="Genomic_DNA"/>
</dbReference>
<comment type="caution">
    <text evidence="2">The sequence shown here is derived from an EMBL/GenBank/DDBJ whole genome shotgun (WGS) entry which is preliminary data.</text>
</comment>
<accession>A0A1X0XQ64</accession>
<reference evidence="2 3" key="1">
    <citation type="submission" date="2017-03" db="EMBL/GenBank/DDBJ databases">
        <title>Genome sequence of Geothermobacter sp. EPR-M, Deep-Sea Iron Reducer.</title>
        <authorList>
            <person name="Tully B."/>
            <person name="Savalia P."/>
            <person name="Abuyen K."/>
            <person name="Baughan C."/>
            <person name="Romero E."/>
            <person name="Ronkowski C."/>
            <person name="Torres B."/>
            <person name="Tremblay J."/>
            <person name="Trujillo A."/>
            <person name="Tyler M."/>
            <person name="Perez-Rodriguez I."/>
            <person name="Amend J."/>
        </authorList>
    </citation>
    <scope>NUCLEOTIDE SEQUENCE [LARGE SCALE GENOMIC DNA]</scope>
    <source>
        <strain evidence="2 3">EPR-M</strain>
    </source>
</reference>
<proteinExistence type="predicted"/>
<name>A0A1X0XQ64_9BACT</name>
<keyword evidence="1" id="KW-0732">Signal</keyword>
<sequence>MKSVAILLLSLVLLSACHQRPAVHTGKGFSVVPPNEKIYVVPFTTVMVPREVEEGIFDQFVDALNAEGAADRYEFVILKQDLSTIDKDWLADHYYLTGDLFAYVEESGCCATTIRSRSRLKLFQPGQPEPTLVMEYPREIFFEHDYSNILVQRRRLATDIATTLAQKLLKSLAGS</sequence>
<evidence type="ECO:0000256" key="1">
    <source>
        <dbReference type="SAM" id="SignalP"/>
    </source>
</evidence>
<feature type="chain" id="PRO_5010859543" description="Lipoprotein" evidence="1">
    <location>
        <begin position="23"/>
        <end position="175"/>
    </location>
</feature>
<organism evidence="2 3">
    <name type="scientific">Geothermobacter hydrogeniphilus</name>
    <dbReference type="NCBI Taxonomy" id="1969733"/>
    <lineage>
        <taxon>Bacteria</taxon>
        <taxon>Pseudomonadati</taxon>
        <taxon>Thermodesulfobacteriota</taxon>
        <taxon>Desulfuromonadia</taxon>
        <taxon>Desulfuromonadales</taxon>
        <taxon>Geothermobacteraceae</taxon>
        <taxon>Geothermobacter</taxon>
    </lineage>
</organism>
<evidence type="ECO:0000313" key="3">
    <source>
        <dbReference type="Proteomes" id="UP000193136"/>
    </source>
</evidence>
<protein>
    <recommendedName>
        <fullName evidence="4">Lipoprotein</fullName>
    </recommendedName>
</protein>
<evidence type="ECO:0008006" key="4">
    <source>
        <dbReference type="Google" id="ProtNLM"/>
    </source>
</evidence>
<keyword evidence="3" id="KW-1185">Reference proteome</keyword>